<proteinExistence type="predicted"/>
<dbReference type="EMBL" id="MWAK01000209">
    <property type="protein sequence ID" value="OPZ91031.1"/>
    <property type="molecule type" value="Genomic_DNA"/>
</dbReference>
<name>A0A1V5MDY1_UNCT6</name>
<feature type="transmembrane region" description="Helical" evidence="1">
    <location>
        <begin position="34"/>
        <end position="53"/>
    </location>
</feature>
<protein>
    <submittedName>
        <fullName evidence="2">Uncharacterized protein</fullName>
    </submittedName>
</protein>
<reference evidence="2" key="1">
    <citation type="submission" date="2017-02" db="EMBL/GenBank/DDBJ databases">
        <title>Delving into the versatile metabolic prowess of the omnipresent phylum Bacteroidetes.</title>
        <authorList>
            <person name="Nobu M.K."/>
            <person name="Mei R."/>
            <person name="Narihiro T."/>
            <person name="Kuroda K."/>
            <person name="Liu W.-T."/>
        </authorList>
    </citation>
    <scope>NUCLEOTIDE SEQUENCE</scope>
    <source>
        <strain evidence="2">ADurb.Bin417</strain>
    </source>
</reference>
<dbReference type="AlphaFoldDB" id="A0A1V5MDY1"/>
<feature type="transmembrane region" description="Helical" evidence="1">
    <location>
        <begin position="6"/>
        <end position="27"/>
    </location>
</feature>
<dbReference type="Proteomes" id="UP000485484">
    <property type="component" value="Unassembled WGS sequence"/>
</dbReference>
<sequence length="58" mass="6531">MDKVFLLSGLLALVCLLLSALSGWLRLKLKWHRLLALLALVFALVHAGLWAYFNFFSG</sequence>
<accession>A0A1V5MDY1</accession>
<evidence type="ECO:0000313" key="2">
    <source>
        <dbReference type="EMBL" id="OPZ91031.1"/>
    </source>
</evidence>
<gene>
    <name evidence="2" type="ORF">BWY73_01193</name>
</gene>
<keyword evidence="1" id="KW-1133">Transmembrane helix</keyword>
<keyword evidence="1" id="KW-0472">Membrane</keyword>
<evidence type="ECO:0000256" key="1">
    <source>
        <dbReference type="SAM" id="Phobius"/>
    </source>
</evidence>
<organism evidence="2">
    <name type="scientific">candidate division TA06 bacterium ADurb.Bin417</name>
    <dbReference type="NCBI Taxonomy" id="1852828"/>
    <lineage>
        <taxon>Bacteria</taxon>
        <taxon>Bacteria division TA06</taxon>
    </lineage>
</organism>
<keyword evidence="1" id="KW-0812">Transmembrane</keyword>
<comment type="caution">
    <text evidence="2">The sequence shown here is derived from an EMBL/GenBank/DDBJ whole genome shotgun (WGS) entry which is preliminary data.</text>
</comment>